<evidence type="ECO:0000256" key="1">
    <source>
        <dbReference type="ARBA" id="ARBA00004571"/>
    </source>
</evidence>
<dbReference type="InterPro" id="IPR023997">
    <property type="entry name" value="TonB-dep_OMP_SusC/RagA_CS"/>
</dbReference>
<keyword evidence="5 7" id="KW-0472">Membrane</keyword>
<dbReference type="AlphaFoldDB" id="A0A5M4B740"/>
<dbReference type="SUPFAM" id="SSF49464">
    <property type="entry name" value="Carboxypeptidase regulatory domain-like"/>
    <property type="match status" value="1"/>
</dbReference>
<dbReference type="InterPro" id="IPR036942">
    <property type="entry name" value="Beta-barrel_TonB_sf"/>
</dbReference>
<dbReference type="NCBIfam" id="TIGR04057">
    <property type="entry name" value="SusC_RagA_signa"/>
    <property type="match status" value="1"/>
</dbReference>
<dbReference type="Gene3D" id="2.40.170.20">
    <property type="entry name" value="TonB-dependent receptor, beta-barrel domain"/>
    <property type="match status" value="1"/>
</dbReference>
<evidence type="ECO:0000256" key="3">
    <source>
        <dbReference type="ARBA" id="ARBA00022452"/>
    </source>
</evidence>
<dbReference type="InterPro" id="IPR008969">
    <property type="entry name" value="CarboxyPept-like_regulatory"/>
</dbReference>
<evidence type="ECO:0000256" key="7">
    <source>
        <dbReference type="PROSITE-ProRule" id="PRU01360"/>
    </source>
</evidence>
<evidence type="ECO:0000256" key="5">
    <source>
        <dbReference type="ARBA" id="ARBA00023136"/>
    </source>
</evidence>
<dbReference type="InterPro" id="IPR023996">
    <property type="entry name" value="TonB-dep_OMP_SusC/RagA"/>
</dbReference>
<dbReference type="NCBIfam" id="TIGR04056">
    <property type="entry name" value="OMP_RagA_SusC"/>
    <property type="match status" value="1"/>
</dbReference>
<organism evidence="9 10">
    <name type="scientific">Capnocytophaga felis</name>
    <dbReference type="NCBI Taxonomy" id="2267611"/>
    <lineage>
        <taxon>Bacteria</taxon>
        <taxon>Pseudomonadati</taxon>
        <taxon>Bacteroidota</taxon>
        <taxon>Flavobacteriia</taxon>
        <taxon>Flavobacteriales</taxon>
        <taxon>Flavobacteriaceae</taxon>
        <taxon>Capnocytophaga</taxon>
    </lineage>
</organism>
<dbReference type="EMBL" id="BLBC01000005">
    <property type="protein sequence ID" value="GET45095.1"/>
    <property type="molecule type" value="Genomic_DNA"/>
</dbReference>
<protein>
    <submittedName>
        <fullName evidence="9">SusC/RagA family TonB-linked outer membrane protein</fullName>
    </submittedName>
</protein>
<keyword evidence="4 7" id="KW-0812">Transmembrane</keyword>
<keyword evidence="6 7" id="KW-0998">Cell outer membrane</keyword>
<evidence type="ECO:0000256" key="4">
    <source>
        <dbReference type="ARBA" id="ARBA00022692"/>
    </source>
</evidence>
<dbReference type="InterPro" id="IPR039426">
    <property type="entry name" value="TonB-dep_rcpt-like"/>
</dbReference>
<proteinExistence type="inferred from homology"/>
<comment type="caution">
    <text evidence="9">The sequence shown here is derived from an EMBL/GenBank/DDBJ whole genome shotgun (WGS) entry which is preliminary data.</text>
</comment>
<keyword evidence="3 7" id="KW-1134">Transmembrane beta strand</keyword>
<dbReference type="Pfam" id="PF07715">
    <property type="entry name" value="Plug"/>
    <property type="match status" value="1"/>
</dbReference>
<evidence type="ECO:0000313" key="10">
    <source>
        <dbReference type="Proteomes" id="UP000398217"/>
    </source>
</evidence>
<dbReference type="Gene3D" id="2.60.40.1120">
    <property type="entry name" value="Carboxypeptidase-like, regulatory domain"/>
    <property type="match status" value="1"/>
</dbReference>
<feature type="domain" description="TonB-dependent receptor plug" evidence="8">
    <location>
        <begin position="121"/>
        <end position="250"/>
    </location>
</feature>
<comment type="subcellular location">
    <subcellularLocation>
        <location evidence="1 7">Cell outer membrane</location>
        <topology evidence="1 7">Multi-pass membrane protein</topology>
    </subcellularLocation>
</comment>
<keyword evidence="2 7" id="KW-0813">Transport</keyword>
<sequence>MLSNGIYSQTNRVISGKVISDEDKQPLPGAAVSVPSKSQAQQTKEKDVIVSLSLGTVTDFDGHFSLKIPDDVTQFSVSFLGYKTKVVNILPKKDYYEIALTEEYNELEGVIVTGYQKIEARRLTASVTKLETKDIIQAGVSSIDQLLSGQVAGMQTNIASGSPGEISKIRIRGTASLQGTQDPLWVIDGLPLDDNIAPDLSSGIGQVDDAIDALRSYSIAGINPEDIENVTILKDAAATAIYGARAANGVIVVTTKKGKKGEMNVNVSANTFIGFRPDFKRLNLMNSSEKVDFELAMARRADLTYHPESGEVYRILNQAGEYSNYQNTGIISAETQSKIDALRNNHTQWDKILFSDSFNSQYTASISGGSDDINYYFSLGYFDEKGTTTGTGFNRFTITTNNSFKISDKLKINTSILGSQSQRDSYVSDSGYFTNPLYYSRRVNPYLTPYNQDGSFNYDREVGIDSRTENILFNFLEERQNTSNKLKNLSLKAVFDLEYKLVKNLTFLSQIGLQVDRDIAEKYAKWESYFARNRKRMSRYGSPTDPSYYLQEGDIIYRDNSQFFQYNWKNTLQYNFKINERNEFDLLVGSELRRNLGETTYEKIFGYNPQTLTHQTIDKEGAPELYDEFKIPPRVDKENAYASFFGTASYTYNNRYTFFGSIRYDGSNLFGVDPKYKYLPLWAISGAWTVSEEDFLRNNKYISYLKLRASYGLQGNIDRSTSPFILGDYRTTNLSANNVTSIKVALPPNDKLRWETTHNYDFGVDLSLFNNRVRFSGEFYKRISKDLLGKRTLPYETGFSSSIVNWAQITNKGFGITLTTQNIKTKDFNWTTSFVFSKNTNNVDKVDVDVNTFSPSLQGYPVNAMFVFKTNGLDNNGLPLFVDKQGNSHSAKDFFKMVKNPANGFVSTSYNKKELLDLLQYAGNKDPEFTGGFTNVFKYKNIDLTINGHLVFKQMMRRTPSYEIVNLQRGPNMSRDVLNAWTPENTNTLLPRIIGPTTVNELDYEAFKGIQEFPYVYQSLDIWAKEMTYFRVSSVRLGYSLDSEVTKKIGLSSMRFSLEGRNLFVISNDYTGFFNPETYGNIYVQPIPTSVAFGVNVTF</sequence>
<dbReference type="InterPro" id="IPR012910">
    <property type="entry name" value="Plug_dom"/>
</dbReference>
<evidence type="ECO:0000256" key="2">
    <source>
        <dbReference type="ARBA" id="ARBA00022448"/>
    </source>
</evidence>
<dbReference type="PROSITE" id="PS52016">
    <property type="entry name" value="TONB_DEPENDENT_REC_3"/>
    <property type="match status" value="1"/>
</dbReference>
<name>A0A5M4B740_9FLAO</name>
<dbReference type="SUPFAM" id="SSF56935">
    <property type="entry name" value="Porins"/>
    <property type="match status" value="1"/>
</dbReference>
<dbReference type="Proteomes" id="UP000398217">
    <property type="component" value="Unassembled WGS sequence"/>
</dbReference>
<comment type="similarity">
    <text evidence="7">Belongs to the TonB-dependent receptor family.</text>
</comment>
<evidence type="ECO:0000259" key="8">
    <source>
        <dbReference type="Pfam" id="PF07715"/>
    </source>
</evidence>
<dbReference type="Pfam" id="PF13715">
    <property type="entry name" value="CarbopepD_reg_2"/>
    <property type="match status" value="1"/>
</dbReference>
<dbReference type="GO" id="GO:0009279">
    <property type="term" value="C:cell outer membrane"/>
    <property type="evidence" value="ECO:0007669"/>
    <property type="project" value="UniProtKB-SubCell"/>
</dbReference>
<dbReference type="InterPro" id="IPR037066">
    <property type="entry name" value="Plug_dom_sf"/>
</dbReference>
<evidence type="ECO:0000313" key="9">
    <source>
        <dbReference type="EMBL" id="GET45095.1"/>
    </source>
</evidence>
<reference evidence="10" key="1">
    <citation type="journal article" date="2020" name="Int. J. Syst. Evol. Microbiol.">
        <title>Capnocytophaga felis sp. nov. isolated from the feline oral cavity.</title>
        <authorList>
            <person name="Suzuki M."/>
            <person name="Umeda K."/>
            <person name="Kimura M."/>
            <person name="Imaoka K."/>
            <person name="Morikawa S."/>
            <person name="Maeda K."/>
        </authorList>
    </citation>
    <scope>NUCLEOTIDE SEQUENCE [LARGE SCALE GENOMIC DNA]</scope>
    <source>
        <strain evidence="10">KC07070</strain>
    </source>
</reference>
<keyword evidence="10" id="KW-1185">Reference proteome</keyword>
<gene>
    <name evidence="9" type="ORF">RCZ01_03970</name>
</gene>
<accession>A0A5M4B740</accession>
<dbReference type="Gene3D" id="2.170.130.10">
    <property type="entry name" value="TonB-dependent receptor, plug domain"/>
    <property type="match status" value="1"/>
</dbReference>
<evidence type="ECO:0000256" key="6">
    <source>
        <dbReference type="ARBA" id="ARBA00023237"/>
    </source>
</evidence>